<dbReference type="PROSITE" id="PS50222">
    <property type="entry name" value="EF_HAND_2"/>
    <property type="match status" value="2"/>
</dbReference>
<dbReference type="RefSeq" id="XP_014681832.1">
    <property type="nucleotide sequence ID" value="XM_014826346.1"/>
</dbReference>
<dbReference type="SUPFAM" id="SSF47473">
    <property type="entry name" value="EF-hand"/>
    <property type="match status" value="1"/>
</dbReference>
<evidence type="ECO:0000259" key="2">
    <source>
        <dbReference type="PROSITE" id="PS50222"/>
    </source>
</evidence>
<evidence type="ECO:0000313" key="5">
    <source>
        <dbReference type="RefSeq" id="XP_014681832.1"/>
    </source>
</evidence>
<proteinExistence type="predicted"/>
<keyword evidence="3" id="KW-1185">Reference proteome</keyword>
<name>A0ABM1FBL1_PRICU</name>
<sequence>MQETFRDGDVGPAGPGGPEVQLLALQAKIWAAFHVFDHDENDTVDIREIGTIMRSLNCCPREGDLQDMLFEIEDEESTGYVRYDRFLPVMTRILQEDKFKPAPEEVLLKAFQVLDMDNKGYLSSEEFMQFIRVEGEPFSQEEMEETLSAMADAETGNIDYKRFASMIAVESAY</sequence>
<feature type="domain" description="EF-hand" evidence="2">
    <location>
        <begin position="24"/>
        <end position="59"/>
    </location>
</feature>
<dbReference type="SMART" id="SM00054">
    <property type="entry name" value="EFh"/>
    <property type="match status" value="2"/>
</dbReference>
<evidence type="ECO:0000256" key="1">
    <source>
        <dbReference type="ARBA" id="ARBA00022837"/>
    </source>
</evidence>
<dbReference type="Proteomes" id="UP000695022">
    <property type="component" value="Unplaced"/>
</dbReference>
<dbReference type="PANTHER" id="PTHR46763:SF1">
    <property type="entry name" value="DYNEIN REGULATORY COMPLEX PROTEIN 8"/>
    <property type="match status" value="1"/>
</dbReference>
<evidence type="ECO:0000313" key="4">
    <source>
        <dbReference type="RefSeq" id="XP_014681831.1"/>
    </source>
</evidence>
<organism evidence="3 5">
    <name type="scientific">Priapulus caudatus</name>
    <name type="common">Priapulid worm</name>
    <dbReference type="NCBI Taxonomy" id="37621"/>
    <lineage>
        <taxon>Eukaryota</taxon>
        <taxon>Metazoa</taxon>
        <taxon>Ecdysozoa</taxon>
        <taxon>Scalidophora</taxon>
        <taxon>Priapulida</taxon>
        <taxon>Priapulimorpha</taxon>
        <taxon>Priapulimorphida</taxon>
        <taxon>Priapulidae</taxon>
        <taxon>Priapulus</taxon>
    </lineage>
</organism>
<dbReference type="RefSeq" id="XP_014681831.1">
    <property type="nucleotide sequence ID" value="XM_014826345.1"/>
</dbReference>
<evidence type="ECO:0000313" key="3">
    <source>
        <dbReference type="Proteomes" id="UP000695022"/>
    </source>
</evidence>
<dbReference type="InterPro" id="IPR011992">
    <property type="entry name" value="EF-hand-dom_pair"/>
</dbReference>
<dbReference type="CDD" id="cd00051">
    <property type="entry name" value="EFh"/>
    <property type="match status" value="1"/>
</dbReference>
<feature type="domain" description="EF-hand" evidence="2">
    <location>
        <begin position="102"/>
        <end position="137"/>
    </location>
</feature>
<protein>
    <submittedName>
        <fullName evidence="4">EF-hand calcium-binding domain-containing protein 2-like isoform X1</fullName>
    </submittedName>
    <submittedName>
        <fullName evidence="5">EF-hand calcium-binding domain-containing protein 2-like isoform X2</fullName>
    </submittedName>
</protein>
<gene>
    <name evidence="4 5" type="primary">LOC106821501</name>
</gene>
<dbReference type="PANTHER" id="PTHR46763">
    <property type="entry name" value="DYNEIN REGULATORY COMPLEX PROTEIN 8"/>
    <property type="match status" value="1"/>
</dbReference>
<dbReference type="PROSITE" id="PS00018">
    <property type="entry name" value="EF_HAND_1"/>
    <property type="match status" value="1"/>
</dbReference>
<keyword evidence="1" id="KW-0106">Calcium</keyword>
<accession>A0ABM1FBL1</accession>
<reference evidence="4 5" key="1">
    <citation type="submission" date="2025-05" db="UniProtKB">
        <authorList>
            <consortium name="RefSeq"/>
        </authorList>
    </citation>
    <scope>IDENTIFICATION</scope>
</reference>
<dbReference type="Pfam" id="PF13499">
    <property type="entry name" value="EF-hand_7"/>
    <property type="match status" value="1"/>
</dbReference>
<dbReference type="InterPro" id="IPR018247">
    <property type="entry name" value="EF_Hand_1_Ca_BS"/>
</dbReference>
<dbReference type="InterPro" id="IPR002048">
    <property type="entry name" value="EF_hand_dom"/>
</dbReference>
<dbReference type="Gene3D" id="1.10.238.10">
    <property type="entry name" value="EF-hand"/>
    <property type="match status" value="2"/>
</dbReference>
<dbReference type="GeneID" id="106821501"/>